<dbReference type="InterPro" id="IPR007507">
    <property type="entry name" value="Glycos_transf_N"/>
</dbReference>
<evidence type="ECO:0000256" key="1">
    <source>
        <dbReference type="ARBA" id="ARBA00003394"/>
    </source>
</evidence>
<feature type="site" description="Transition state stabilizer" evidence="9">
    <location>
        <position position="135"/>
    </location>
</feature>
<feature type="active site" description="Proton acceptor" evidence="8">
    <location>
        <position position="65"/>
    </location>
</feature>
<evidence type="ECO:0000256" key="5">
    <source>
        <dbReference type="ARBA" id="ARBA00022679"/>
    </source>
</evidence>
<accession>A0A2V2LI41</accession>
<evidence type="ECO:0000256" key="10">
    <source>
        <dbReference type="RuleBase" id="RU365103"/>
    </source>
</evidence>
<comment type="caution">
    <text evidence="12">The sequence shown here is derived from an EMBL/GenBank/DDBJ whole genome shotgun (WGS) entry which is preliminary data.</text>
</comment>
<name>A0A2V2LI41_9RHOB</name>
<reference evidence="12 13" key="1">
    <citation type="submission" date="2018-05" db="EMBL/GenBank/DDBJ databases">
        <title>Rhodobacteraceae gen. nov., sp. nov. isolated from sea water.</title>
        <authorList>
            <person name="Ren Y."/>
        </authorList>
    </citation>
    <scope>NUCLEOTIDE SEQUENCE [LARGE SCALE GENOMIC DNA]</scope>
    <source>
        <strain evidence="12 13">TG-679</strain>
    </source>
</reference>
<evidence type="ECO:0000256" key="3">
    <source>
        <dbReference type="ARBA" id="ARBA00012621"/>
    </source>
</evidence>
<dbReference type="AlphaFoldDB" id="A0A2V2LI41"/>
<gene>
    <name evidence="12" type="ORF">DKT77_09685</name>
</gene>
<dbReference type="EC" id="2.4.99.12" evidence="3 10"/>
<evidence type="ECO:0000256" key="9">
    <source>
        <dbReference type="PIRSR" id="PIRSR639901-2"/>
    </source>
</evidence>
<dbReference type="RefSeq" id="WP_109811496.1">
    <property type="nucleotide sequence ID" value="NZ_QGKU01000032.1"/>
</dbReference>
<comment type="similarity">
    <text evidence="10">Belongs to the glycosyltransferase group 1 family.</text>
</comment>
<dbReference type="Gene3D" id="3.40.50.2000">
    <property type="entry name" value="Glycogen Phosphorylase B"/>
    <property type="match status" value="1"/>
</dbReference>
<evidence type="ECO:0000259" key="11">
    <source>
        <dbReference type="Pfam" id="PF04413"/>
    </source>
</evidence>
<keyword evidence="10" id="KW-0448">Lipopolysaccharide biosynthesis</keyword>
<dbReference type="GO" id="GO:0009245">
    <property type="term" value="P:lipid A biosynthetic process"/>
    <property type="evidence" value="ECO:0007669"/>
    <property type="project" value="TreeGrafter"/>
</dbReference>
<comment type="catalytic activity">
    <reaction evidence="7 10">
        <text>lipid IVA (E. coli) + CMP-3-deoxy-beta-D-manno-octulosonate = alpha-Kdo-(2-&gt;6)-lipid IVA (E. coli) + CMP + H(+)</text>
        <dbReference type="Rhea" id="RHEA:28066"/>
        <dbReference type="ChEBI" id="CHEBI:15378"/>
        <dbReference type="ChEBI" id="CHEBI:58603"/>
        <dbReference type="ChEBI" id="CHEBI:60364"/>
        <dbReference type="ChEBI" id="CHEBI:60377"/>
        <dbReference type="ChEBI" id="CHEBI:85987"/>
        <dbReference type="EC" id="2.4.99.12"/>
    </reaction>
</comment>
<protein>
    <recommendedName>
        <fullName evidence="4 10">3-deoxy-D-manno-octulosonic acid transferase</fullName>
        <shortName evidence="10">Kdo transferase</shortName>
        <ecNumber evidence="3 10">2.4.99.12</ecNumber>
    </recommendedName>
    <alternativeName>
        <fullName evidence="6 10">Lipid IV(A) 3-deoxy-D-manno-octulosonic acid transferase</fullName>
    </alternativeName>
</protein>
<dbReference type="GO" id="GO:0009244">
    <property type="term" value="P:lipopolysaccharide core region biosynthetic process"/>
    <property type="evidence" value="ECO:0007669"/>
    <property type="project" value="UniProtKB-UniRule"/>
</dbReference>
<comment type="function">
    <text evidence="1 10">Involved in lipopolysaccharide (LPS) biosynthesis. Catalyzes the transfer of 3-deoxy-D-manno-octulosonate (Kdo) residue(s) from CMP-Kdo to lipid IV(A), the tetraacyldisaccharide-1,4'-bisphosphate precursor of lipid A.</text>
</comment>
<dbReference type="InterPro" id="IPR038107">
    <property type="entry name" value="Glycos_transf_N_sf"/>
</dbReference>
<evidence type="ECO:0000256" key="7">
    <source>
        <dbReference type="ARBA" id="ARBA00049183"/>
    </source>
</evidence>
<evidence type="ECO:0000256" key="8">
    <source>
        <dbReference type="PIRSR" id="PIRSR639901-1"/>
    </source>
</evidence>
<dbReference type="Proteomes" id="UP000245680">
    <property type="component" value="Unassembled WGS sequence"/>
</dbReference>
<organism evidence="12 13">
    <name type="scientific">Meridianimarinicoccus roseus</name>
    <dbReference type="NCBI Taxonomy" id="2072018"/>
    <lineage>
        <taxon>Bacteria</taxon>
        <taxon>Pseudomonadati</taxon>
        <taxon>Pseudomonadota</taxon>
        <taxon>Alphaproteobacteria</taxon>
        <taxon>Rhodobacterales</taxon>
        <taxon>Paracoccaceae</taxon>
        <taxon>Meridianimarinicoccus</taxon>
    </lineage>
</organism>
<comment type="pathway">
    <text evidence="2 10">Bacterial outer membrane biogenesis; LPS core biosynthesis.</text>
</comment>
<dbReference type="OrthoDB" id="9789797at2"/>
<evidence type="ECO:0000256" key="2">
    <source>
        <dbReference type="ARBA" id="ARBA00004713"/>
    </source>
</evidence>
<feature type="domain" description="3-deoxy-D-manno-octulosonic-acid transferase N-terminal" evidence="11">
    <location>
        <begin position="38"/>
        <end position="214"/>
    </location>
</feature>
<feature type="site" description="Transition state stabilizer" evidence="9">
    <location>
        <position position="214"/>
    </location>
</feature>
<evidence type="ECO:0000313" key="13">
    <source>
        <dbReference type="Proteomes" id="UP000245680"/>
    </source>
</evidence>
<keyword evidence="10" id="KW-0472">Membrane</keyword>
<comment type="subcellular location">
    <subcellularLocation>
        <location evidence="10">Cell membrane</location>
    </subcellularLocation>
</comment>
<dbReference type="Pfam" id="PF04413">
    <property type="entry name" value="Glycos_transf_N"/>
    <property type="match status" value="1"/>
</dbReference>
<dbReference type="SUPFAM" id="SSF53756">
    <property type="entry name" value="UDP-Glycosyltransferase/glycogen phosphorylase"/>
    <property type="match status" value="1"/>
</dbReference>
<evidence type="ECO:0000256" key="6">
    <source>
        <dbReference type="ARBA" id="ARBA00031445"/>
    </source>
</evidence>
<dbReference type="PANTHER" id="PTHR42755:SF1">
    <property type="entry name" value="3-DEOXY-D-MANNO-OCTULOSONIC ACID TRANSFERASE, MITOCHONDRIAL-RELATED"/>
    <property type="match status" value="1"/>
</dbReference>
<dbReference type="UniPathway" id="UPA00958"/>
<dbReference type="Gene3D" id="3.40.50.11720">
    <property type="entry name" value="3-Deoxy-D-manno-octulosonic-acid transferase, N-terminal domain"/>
    <property type="match status" value="1"/>
</dbReference>
<dbReference type="PANTHER" id="PTHR42755">
    <property type="entry name" value="3-DEOXY-MANNO-OCTULOSONATE CYTIDYLYLTRANSFERASE"/>
    <property type="match status" value="1"/>
</dbReference>
<keyword evidence="5 10" id="KW-0808">Transferase</keyword>
<dbReference type="InterPro" id="IPR039901">
    <property type="entry name" value="Kdotransferase"/>
</dbReference>
<dbReference type="GO" id="GO:0005886">
    <property type="term" value="C:plasma membrane"/>
    <property type="evidence" value="ECO:0007669"/>
    <property type="project" value="UniProtKB-SubCell"/>
</dbReference>
<keyword evidence="10" id="KW-1003">Cell membrane</keyword>
<sequence>MGRSLALWAYLSLTARAAAAGRRRLARRLAEGKEDPARLDERQGLAGLSRPDGPLVWFHAASVGESLSLLEVIRRLTDADPALNVLVTTGTVTSSELLVQRLPPRAVHQFIPLDIAPFVRRFLDHWRPDLAVWTESELWPTLIVQTHARDIPLLLLNARMSDRSAQRWRRFLPGAARSLLRRFHAVQAQDRATGQALMRLGLPRDRLEVTGTLKEGMPPLDCDESDRARFTKMLCGRPVWAAASTHPGEDEIVAEAHAAAARGVLRLLCILVPRHPDRGDAIAAMLRARGLTVAQRSRGEEPGPNTAIFLADTMGELGLWYRLAPLSFVGGSLVPIGGHNPFEPAALGSAILHGPHVTNFADVYDRLGAAGGARLVTSAATLAAAVSDLSQPDRRAPMAFAAWEFGSAGAEVTDKAIALIRDTLATAQTGSR</sequence>
<dbReference type="GO" id="GO:0043842">
    <property type="term" value="F:Kdo transferase activity"/>
    <property type="evidence" value="ECO:0007669"/>
    <property type="project" value="UniProtKB-EC"/>
</dbReference>
<dbReference type="EMBL" id="QGKU01000032">
    <property type="protein sequence ID" value="PWR02836.1"/>
    <property type="molecule type" value="Genomic_DNA"/>
</dbReference>
<keyword evidence="13" id="KW-1185">Reference proteome</keyword>
<evidence type="ECO:0000256" key="4">
    <source>
        <dbReference type="ARBA" id="ARBA00019077"/>
    </source>
</evidence>
<evidence type="ECO:0000313" key="12">
    <source>
        <dbReference type="EMBL" id="PWR02836.1"/>
    </source>
</evidence>
<proteinExistence type="inferred from homology"/>